<evidence type="ECO:0000313" key="2">
    <source>
        <dbReference type="EMBL" id="MFD0855299.1"/>
    </source>
</evidence>
<keyword evidence="3" id="KW-1185">Reference proteome</keyword>
<evidence type="ECO:0000256" key="1">
    <source>
        <dbReference type="SAM" id="Phobius"/>
    </source>
</evidence>
<proteinExistence type="predicted"/>
<protein>
    <submittedName>
        <fullName evidence="2">Uncharacterized protein</fullName>
    </submittedName>
</protein>
<comment type="caution">
    <text evidence="2">The sequence shown here is derived from an EMBL/GenBank/DDBJ whole genome shotgun (WGS) entry which is preliminary data.</text>
</comment>
<evidence type="ECO:0000313" key="3">
    <source>
        <dbReference type="Proteomes" id="UP001597083"/>
    </source>
</evidence>
<dbReference type="Proteomes" id="UP001597083">
    <property type="component" value="Unassembled WGS sequence"/>
</dbReference>
<dbReference type="EMBL" id="JBHTIR010003498">
    <property type="protein sequence ID" value="MFD0855299.1"/>
    <property type="molecule type" value="Genomic_DNA"/>
</dbReference>
<feature type="transmembrane region" description="Helical" evidence="1">
    <location>
        <begin position="6"/>
        <end position="29"/>
    </location>
</feature>
<keyword evidence="1" id="KW-0812">Transmembrane</keyword>
<gene>
    <name evidence="2" type="ORF">ACFQ07_23870</name>
</gene>
<accession>A0ABW3CL95</accession>
<name>A0ABW3CL95_9ACTN</name>
<reference evidence="3" key="1">
    <citation type="journal article" date="2019" name="Int. J. Syst. Evol. Microbiol.">
        <title>The Global Catalogue of Microorganisms (GCM) 10K type strain sequencing project: providing services to taxonomists for standard genome sequencing and annotation.</title>
        <authorList>
            <consortium name="The Broad Institute Genomics Platform"/>
            <consortium name="The Broad Institute Genome Sequencing Center for Infectious Disease"/>
            <person name="Wu L."/>
            <person name="Ma J."/>
        </authorList>
    </citation>
    <scope>NUCLEOTIDE SEQUENCE [LARGE SCALE GENOMIC DNA]</scope>
    <source>
        <strain evidence="3">JCM 31696</strain>
    </source>
</reference>
<sequence>MGEIDVLAPLIGGVLNMLAAGIGLATVLVKRQALVKRRPADRNQPESGSET</sequence>
<keyword evidence="1" id="KW-1133">Transmembrane helix</keyword>
<organism evidence="2 3">
    <name type="scientific">Actinomadura adrarensis</name>
    <dbReference type="NCBI Taxonomy" id="1819600"/>
    <lineage>
        <taxon>Bacteria</taxon>
        <taxon>Bacillati</taxon>
        <taxon>Actinomycetota</taxon>
        <taxon>Actinomycetes</taxon>
        <taxon>Streptosporangiales</taxon>
        <taxon>Thermomonosporaceae</taxon>
        <taxon>Actinomadura</taxon>
    </lineage>
</organism>
<keyword evidence="1" id="KW-0472">Membrane</keyword>